<dbReference type="InterPro" id="IPR000626">
    <property type="entry name" value="Ubiquitin-like_dom"/>
</dbReference>
<dbReference type="Pfam" id="PF00240">
    <property type="entry name" value="ubiquitin"/>
    <property type="match status" value="1"/>
</dbReference>
<feature type="compositionally biased region" description="Basic and acidic residues" evidence="1">
    <location>
        <begin position="307"/>
        <end position="316"/>
    </location>
</feature>
<dbReference type="AlphaFoldDB" id="A0A0M0J7S0"/>
<dbReference type="InterPro" id="IPR053061">
    <property type="entry name" value="AN1-type_zinc_finger"/>
</dbReference>
<reference evidence="4" key="1">
    <citation type="journal article" date="2015" name="PLoS Genet.">
        <title>Genome Sequence and Transcriptome Analyses of Chrysochromulina tobin: Metabolic Tools for Enhanced Algal Fitness in the Prominent Order Prymnesiales (Haptophyceae).</title>
        <authorList>
            <person name="Hovde B.T."/>
            <person name="Deodato C.R."/>
            <person name="Hunsperger H.M."/>
            <person name="Ryken S.A."/>
            <person name="Yost W."/>
            <person name="Jha R.K."/>
            <person name="Patterson J."/>
            <person name="Monnat R.J. Jr."/>
            <person name="Barlow S.B."/>
            <person name="Starkenburg S.R."/>
            <person name="Cattolico R.A."/>
        </authorList>
    </citation>
    <scope>NUCLEOTIDE SEQUENCE</scope>
    <source>
        <strain evidence="4">CCMP291</strain>
    </source>
</reference>
<dbReference type="EMBL" id="JWZX01003264">
    <property type="protein sequence ID" value="KOO22636.1"/>
    <property type="molecule type" value="Genomic_DNA"/>
</dbReference>
<dbReference type="InterPro" id="IPR035896">
    <property type="entry name" value="AN1-like_Znf"/>
</dbReference>
<dbReference type="SUPFAM" id="SSF54236">
    <property type="entry name" value="Ubiquitin-like"/>
    <property type="match status" value="1"/>
</dbReference>
<dbReference type="Proteomes" id="UP000037460">
    <property type="component" value="Unassembled WGS sequence"/>
</dbReference>
<dbReference type="PROSITE" id="PS50053">
    <property type="entry name" value="UBIQUITIN_2"/>
    <property type="match status" value="1"/>
</dbReference>
<keyword evidence="4" id="KW-1185">Reference proteome</keyword>
<dbReference type="SUPFAM" id="SSF118310">
    <property type="entry name" value="AN1-like Zinc finger"/>
    <property type="match status" value="1"/>
</dbReference>
<dbReference type="Gene3D" id="3.10.20.90">
    <property type="entry name" value="Phosphatidylinositol 3-kinase Catalytic Subunit, Chain A, domain 1"/>
    <property type="match status" value="1"/>
</dbReference>
<dbReference type="PANTHER" id="PTHR46728:SF1">
    <property type="entry name" value="AN1-TYPE ZINC FINGER PROTEIN 4"/>
    <property type="match status" value="1"/>
</dbReference>
<accession>A0A0M0J7S0</accession>
<dbReference type="Gene3D" id="4.10.1110.10">
    <property type="entry name" value="AN1-like Zinc finger"/>
    <property type="match status" value="1"/>
</dbReference>
<proteinExistence type="predicted"/>
<gene>
    <name evidence="3" type="ORF">Ctob_003391</name>
</gene>
<dbReference type="InterPro" id="IPR029071">
    <property type="entry name" value="Ubiquitin-like_domsf"/>
</dbReference>
<protein>
    <recommendedName>
        <fullName evidence="2">Ubiquitin-like domain-containing protein</fullName>
    </recommendedName>
</protein>
<evidence type="ECO:0000259" key="2">
    <source>
        <dbReference type="PROSITE" id="PS50053"/>
    </source>
</evidence>
<evidence type="ECO:0000313" key="4">
    <source>
        <dbReference type="Proteomes" id="UP000037460"/>
    </source>
</evidence>
<organism evidence="3 4">
    <name type="scientific">Chrysochromulina tobinii</name>
    <dbReference type="NCBI Taxonomy" id="1460289"/>
    <lineage>
        <taxon>Eukaryota</taxon>
        <taxon>Haptista</taxon>
        <taxon>Haptophyta</taxon>
        <taxon>Prymnesiophyceae</taxon>
        <taxon>Prymnesiales</taxon>
        <taxon>Chrysochromulinaceae</taxon>
        <taxon>Chrysochromulina</taxon>
    </lineage>
</organism>
<sequence length="434" mass="46423">MPTLVKHGTRELSFAEAFETISQVKAALARAHGIAPESARLVAKGKTLSDEESVPNCKMMLFIRGGTSTLSLSLRCLVSGRVVNQVQVASSMRVSELAERATVALGLSGHRALYLEAGKQLMRPELSLNDYTVTNGTEIFVCPVSRTAEELGAEAEPKLLPLPLLPPSIKSAVPKALEPVPPTPPAQDADGECSQAGARVPARMRTGVLGEAGAAAQVQMIPIPIEVLRELQRSECGGGKPVDERALLGLIDQQMHANLGTLGILGELPRIEQQQARQEEHLELVCSKLVHGLQRAQPAEQLGNKPSDAKERRKESAAWGKGLSKGFLSRPKKQKRQPAQPPAPVVVVSQAENAELSAAVCAANRAKKRAAACCLVCATRLPVTASIQARCRCGELFCAAHMHAHACKHDYKAAFANHLRAANPKVEPTKLETL</sequence>
<feature type="region of interest" description="Disordered" evidence="1">
    <location>
        <begin position="297"/>
        <end position="344"/>
    </location>
</feature>
<dbReference type="PANTHER" id="PTHR46728">
    <property type="entry name" value="AN1-TYPE ZINC FINGER PROTEIN 4"/>
    <property type="match status" value="1"/>
</dbReference>
<name>A0A0M0J7S0_9EUKA</name>
<comment type="caution">
    <text evidence="3">The sequence shown here is derived from an EMBL/GenBank/DDBJ whole genome shotgun (WGS) entry which is preliminary data.</text>
</comment>
<evidence type="ECO:0000256" key="1">
    <source>
        <dbReference type="SAM" id="MobiDB-lite"/>
    </source>
</evidence>
<feature type="domain" description="Ubiquitin-like" evidence="2">
    <location>
        <begin position="19"/>
        <end position="59"/>
    </location>
</feature>
<evidence type="ECO:0000313" key="3">
    <source>
        <dbReference type="EMBL" id="KOO22636.1"/>
    </source>
</evidence>